<dbReference type="Gene3D" id="3.40.50.880">
    <property type="match status" value="1"/>
</dbReference>
<dbReference type="InterPro" id="IPR029062">
    <property type="entry name" value="Class_I_gatase-like"/>
</dbReference>
<dbReference type="InterPro" id="IPR017926">
    <property type="entry name" value="GATASE"/>
</dbReference>
<organism evidence="2 3">
    <name type="scientific">Candidatus Kaiserbacteria bacterium RIFCSPHIGHO2_02_FULL_59_21</name>
    <dbReference type="NCBI Taxonomy" id="1798500"/>
    <lineage>
        <taxon>Bacteria</taxon>
        <taxon>Candidatus Kaiseribacteriota</taxon>
    </lineage>
</organism>
<protein>
    <recommendedName>
        <fullName evidence="1">Glutamine amidotransferase domain-containing protein</fullName>
    </recommendedName>
</protein>
<dbReference type="PANTHER" id="PTHR42695">
    <property type="entry name" value="GLUTAMINE AMIDOTRANSFERASE YLR126C-RELATED"/>
    <property type="match status" value="1"/>
</dbReference>
<evidence type="ECO:0000313" key="3">
    <source>
        <dbReference type="Proteomes" id="UP000178572"/>
    </source>
</evidence>
<dbReference type="PROSITE" id="PS51273">
    <property type="entry name" value="GATASE_TYPE_1"/>
    <property type="match status" value="1"/>
</dbReference>
<dbReference type="EMBL" id="MFLN01000036">
    <property type="protein sequence ID" value="OGG66875.1"/>
    <property type="molecule type" value="Genomic_DNA"/>
</dbReference>
<evidence type="ECO:0000259" key="1">
    <source>
        <dbReference type="Pfam" id="PF00117"/>
    </source>
</evidence>
<reference evidence="2 3" key="1">
    <citation type="journal article" date="2016" name="Nat. Commun.">
        <title>Thousands of microbial genomes shed light on interconnected biogeochemical processes in an aquifer system.</title>
        <authorList>
            <person name="Anantharaman K."/>
            <person name="Brown C.T."/>
            <person name="Hug L.A."/>
            <person name="Sharon I."/>
            <person name="Castelle C.J."/>
            <person name="Probst A.J."/>
            <person name="Thomas B.C."/>
            <person name="Singh A."/>
            <person name="Wilkins M.J."/>
            <person name="Karaoz U."/>
            <person name="Brodie E.L."/>
            <person name="Williams K.H."/>
            <person name="Hubbard S.S."/>
            <person name="Banfield J.F."/>
        </authorList>
    </citation>
    <scope>NUCLEOTIDE SEQUENCE [LARGE SCALE GENOMIC DNA]</scope>
</reference>
<dbReference type="SUPFAM" id="SSF52317">
    <property type="entry name" value="Class I glutamine amidotransferase-like"/>
    <property type="match status" value="1"/>
</dbReference>
<dbReference type="Proteomes" id="UP000178572">
    <property type="component" value="Unassembled WGS sequence"/>
</dbReference>
<dbReference type="InterPro" id="IPR044992">
    <property type="entry name" value="ChyE-like"/>
</dbReference>
<dbReference type="Pfam" id="PF00117">
    <property type="entry name" value="GATase"/>
    <property type="match status" value="1"/>
</dbReference>
<accession>A0A1F6DZL1</accession>
<dbReference type="STRING" id="1798500.A3C21_01855"/>
<dbReference type="AlphaFoldDB" id="A0A1F6DZL1"/>
<name>A0A1F6DZL1_9BACT</name>
<sequence>MSRMKKVLVVQSRLQTEQLERERNNYCRCVGKNAEGTFLSALDERLAWTYPDEFLKGQDGVIFGGTSDFDFHGGRTERDPARIMASIILSRSKLIVTYALAENIPILGVCFGHQLIGEMRGGNVTNDESQKKSGTYEVHLTEEGKKDRLLEGVQHSFMAQYGHKDSLTSLPEGAVLLASSQSCKFSMLRYNDKVYTVQFHPELRAEDAVRALQANPEYLQPGTRVESLVRESPETERLIPLWIERVVLGVFSSGKTEPK</sequence>
<comment type="caution">
    <text evidence="2">The sequence shown here is derived from an EMBL/GenBank/DDBJ whole genome shotgun (WGS) entry which is preliminary data.</text>
</comment>
<dbReference type="PANTHER" id="PTHR42695:SF5">
    <property type="entry name" value="GLUTAMINE AMIDOTRANSFERASE YLR126C-RELATED"/>
    <property type="match status" value="1"/>
</dbReference>
<feature type="domain" description="Glutamine amidotransferase" evidence="1">
    <location>
        <begin position="94"/>
        <end position="206"/>
    </location>
</feature>
<dbReference type="CDD" id="cd01741">
    <property type="entry name" value="GATase1_1"/>
    <property type="match status" value="1"/>
</dbReference>
<evidence type="ECO:0000313" key="2">
    <source>
        <dbReference type="EMBL" id="OGG66875.1"/>
    </source>
</evidence>
<gene>
    <name evidence="2" type="ORF">A3C21_01855</name>
</gene>
<proteinExistence type="predicted"/>
<dbReference type="GO" id="GO:0005829">
    <property type="term" value="C:cytosol"/>
    <property type="evidence" value="ECO:0007669"/>
    <property type="project" value="TreeGrafter"/>
</dbReference>